<feature type="domain" description="DUF6589" evidence="1">
    <location>
        <begin position="96"/>
        <end position="279"/>
    </location>
</feature>
<evidence type="ECO:0000313" key="3">
    <source>
        <dbReference type="Proteomes" id="UP000683360"/>
    </source>
</evidence>
<keyword evidence="3" id="KW-1185">Reference proteome</keyword>
<dbReference type="Proteomes" id="UP000683360">
    <property type="component" value="Unassembled WGS sequence"/>
</dbReference>
<dbReference type="AlphaFoldDB" id="A0A8S3UI53"/>
<dbReference type="PANTHER" id="PTHR21446">
    <property type="entry name" value="DUF3504 DOMAIN-CONTAINING PROTEIN"/>
    <property type="match status" value="1"/>
</dbReference>
<dbReference type="InterPro" id="IPR046496">
    <property type="entry name" value="DUF6589"/>
</dbReference>
<gene>
    <name evidence="2" type="ORF">MEDL_54190</name>
</gene>
<dbReference type="InterPro" id="IPR052787">
    <property type="entry name" value="MAVS"/>
</dbReference>
<sequence length="347" mass="40058">MYGNNKDTCPVIALDLYLSKLSPRCDALFHQPLQYPKQAECYTAQPTGKQKLPDMMARIPKLDCHVKNFNLEEVNGTSVRIPADIETADVPTKKRLLLHLAAEVVDKYFLNSLNESIVRLEDRHDKDTQNEDKILNYATNFTKLGLLRKLSVMATKYGDGLRAMRHWKYAFLVYHQSKKTKYRLESFLLLAGINALFTPRQRHQIVFNRFVNLKGGEGNNLDGDYVMELLNRYAKSRVKLLGPNQSSEVINRIGKTMMTCHNIQEKLENSLNVSPSSGFHKKQDLERDRASIIKHLKEGKVFSNILGRCHHSFQKEKTDLFADVDIKEFHAYIHEKKKLYSNKKIAF</sequence>
<dbReference type="EMBL" id="CAJPWZ010002609">
    <property type="protein sequence ID" value="CAG2241998.1"/>
    <property type="molecule type" value="Genomic_DNA"/>
</dbReference>
<evidence type="ECO:0000313" key="2">
    <source>
        <dbReference type="EMBL" id="CAG2241998.1"/>
    </source>
</evidence>
<name>A0A8S3UI53_MYTED</name>
<reference evidence="2" key="1">
    <citation type="submission" date="2021-03" db="EMBL/GenBank/DDBJ databases">
        <authorList>
            <person name="Bekaert M."/>
        </authorList>
    </citation>
    <scope>NUCLEOTIDE SEQUENCE</scope>
</reference>
<organism evidence="2 3">
    <name type="scientific">Mytilus edulis</name>
    <name type="common">Blue mussel</name>
    <dbReference type="NCBI Taxonomy" id="6550"/>
    <lineage>
        <taxon>Eukaryota</taxon>
        <taxon>Metazoa</taxon>
        <taxon>Spiralia</taxon>
        <taxon>Lophotrochozoa</taxon>
        <taxon>Mollusca</taxon>
        <taxon>Bivalvia</taxon>
        <taxon>Autobranchia</taxon>
        <taxon>Pteriomorphia</taxon>
        <taxon>Mytilida</taxon>
        <taxon>Mytiloidea</taxon>
        <taxon>Mytilidae</taxon>
        <taxon>Mytilinae</taxon>
        <taxon>Mytilus</taxon>
    </lineage>
</organism>
<evidence type="ECO:0000259" key="1">
    <source>
        <dbReference type="Pfam" id="PF20231"/>
    </source>
</evidence>
<dbReference type="Pfam" id="PF20231">
    <property type="entry name" value="DUF6589"/>
    <property type="match status" value="1"/>
</dbReference>
<dbReference type="OrthoDB" id="5982312at2759"/>
<proteinExistence type="predicted"/>
<accession>A0A8S3UI53</accession>
<dbReference type="PANTHER" id="PTHR21446:SF12">
    <property type="entry name" value="POTASSIUM CHANNEL TETRAMERIZATION DOMAIN CONTAINING 1"/>
    <property type="match status" value="1"/>
</dbReference>
<comment type="caution">
    <text evidence="2">The sequence shown here is derived from an EMBL/GenBank/DDBJ whole genome shotgun (WGS) entry which is preliminary data.</text>
</comment>
<protein>
    <recommendedName>
        <fullName evidence="1">DUF6589 domain-containing protein</fullName>
    </recommendedName>
</protein>